<dbReference type="InterPro" id="IPR001320">
    <property type="entry name" value="Iontro_rcpt_C"/>
</dbReference>
<dbReference type="InterPro" id="IPR018313">
    <property type="entry name" value="SBP_3_CS"/>
</dbReference>
<comment type="similarity">
    <text evidence="2 4">Belongs to the bacterial solute-binding protein 3 family.</text>
</comment>
<evidence type="ECO:0000256" key="1">
    <source>
        <dbReference type="ARBA" id="ARBA00004196"/>
    </source>
</evidence>
<protein>
    <recommendedName>
        <fullName evidence="10">Transporter substrate-binding domain-containing protein</fullName>
    </recommendedName>
</protein>
<dbReference type="SMART" id="SM00079">
    <property type="entry name" value="PBPe"/>
    <property type="match status" value="1"/>
</dbReference>
<dbReference type="EMBL" id="BSPQ01000025">
    <property type="protein sequence ID" value="GLS92461.1"/>
    <property type="molecule type" value="Genomic_DNA"/>
</dbReference>
<dbReference type="Gene3D" id="3.40.190.10">
    <property type="entry name" value="Periplasmic binding protein-like II"/>
    <property type="match status" value="2"/>
</dbReference>
<evidence type="ECO:0000313" key="9">
    <source>
        <dbReference type="Proteomes" id="UP001157353"/>
    </source>
</evidence>
<evidence type="ECO:0000256" key="2">
    <source>
        <dbReference type="ARBA" id="ARBA00010333"/>
    </source>
</evidence>
<keyword evidence="3 5" id="KW-0732">Signal</keyword>
<dbReference type="PANTHER" id="PTHR35936">
    <property type="entry name" value="MEMBRANE-BOUND LYTIC MUREIN TRANSGLYCOSYLASE F"/>
    <property type="match status" value="1"/>
</dbReference>
<gene>
    <name evidence="8" type="ORF">GCM10007916_35330</name>
</gene>
<dbReference type="Proteomes" id="UP001157353">
    <property type="component" value="Unassembled WGS sequence"/>
</dbReference>
<organism evidence="8 9">
    <name type="scientific">Psychromonas marina</name>
    <dbReference type="NCBI Taxonomy" id="88364"/>
    <lineage>
        <taxon>Bacteria</taxon>
        <taxon>Pseudomonadati</taxon>
        <taxon>Pseudomonadota</taxon>
        <taxon>Gammaproteobacteria</taxon>
        <taxon>Alteromonadales</taxon>
        <taxon>Psychromonadaceae</taxon>
        <taxon>Psychromonas</taxon>
    </lineage>
</organism>
<comment type="subcellular location">
    <subcellularLocation>
        <location evidence="1">Cell envelope</location>
    </subcellularLocation>
</comment>
<dbReference type="SMART" id="SM00062">
    <property type="entry name" value="PBPb"/>
    <property type="match status" value="1"/>
</dbReference>
<feature type="chain" id="PRO_5046853501" description="Transporter substrate-binding domain-containing protein" evidence="5">
    <location>
        <begin position="30"/>
        <end position="273"/>
    </location>
</feature>
<feature type="domain" description="Ionotropic glutamate receptor C-terminal" evidence="7">
    <location>
        <begin position="42"/>
        <end position="265"/>
    </location>
</feature>
<evidence type="ECO:0000313" key="8">
    <source>
        <dbReference type="EMBL" id="GLS92461.1"/>
    </source>
</evidence>
<evidence type="ECO:0000256" key="5">
    <source>
        <dbReference type="SAM" id="SignalP"/>
    </source>
</evidence>
<evidence type="ECO:0000259" key="7">
    <source>
        <dbReference type="SMART" id="SM00079"/>
    </source>
</evidence>
<name>A0ABQ6E616_9GAMM</name>
<evidence type="ECO:0000256" key="4">
    <source>
        <dbReference type="RuleBase" id="RU003744"/>
    </source>
</evidence>
<dbReference type="PROSITE" id="PS01039">
    <property type="entry name" value="SBP_BACTERIAL_3"/>
    <property type="match status" value="1"/>
</dbReference>
<dbReference type="PANTHER" id="PTHR35936:SF17">
    <property type="entry name" value="ARGININE-BINDING EXTRACELLULAR PROTEIN ARTP"/>
    <property type="match status" value="1"/>
</dbReference>
<dbReference type="RefSeq" id="WP_284205565.1">
    <property type="nucleotide sequence ID" value="NZ_BSPQ01000025.1"/>
</dbReference>
<comment type="caution">
    <text evidence="8">The sequence shown here is derived from an EMBL/GenBank/DDBJ whole genome shotgun (WGS) entry which is preliminary data.</text>
</comment>
<dbReference type="SUPFAM" id="SSF53850">
    <property type="entry name" value="Periplasmic binding protein-like II"/>
    <property type="match status" value="1"/>
</dbReference>
<sequence>MNNGLRKITSIVIFINLLSILLFTHVAHAANTTFERINKSGVLVVGMSGEQPPFNFVSNQETVIGYDVDLATALGKSLDVKVRIELMPFAELVKALQKHEIDVIISGFAFTKARSEELIFVGPYALSGKSLIINKNRLKEIQASTGLNHQSVHLMALENSTSKTLAEERLGKAKLTTIKHYEDAILALRAGKADGLVADLAVCELAVIRDTEKQLTTLKKPLAVEDISIAMNKNEPFLESSLSEKLYTLGESGELTTLHKKWFNDPGWLALLP</sequence>
<feature type="signal peptide" evidence="5">
    <location>
        <begin position="1"/>
        <end position="29"/>
    </location>
</feature>
<dbReference type="InterPro" id="IPR001638">
    <property type="entry name" value="Solute-binding_3/MltF_N"/>
</dbReference>
<accession>A0ABQ6E616</accession>
<reference evidence="9" key="1">
    <citation type="journal article" date="2019" name="Int. J. Syst. Evol. Microbiol.">
        <title>The Global Catalogue of Microorganisms (GCM) 10K type strain sequencing project: providing services to taxonomists for standard genome sequencing and annotation.</title>
        <authorList>
            <consortium name="The Broad Institute Genomics Platform"/>
            <consortium name="The Broad Institute Genome Sequencing Center for Infectious Disease"/>
            <person name="Wu L."/>
            <person name="Ma J."/>
        </authorList>
    </citation>
    <scope>NUCLEOTIDE SEQUENCE [LARGE SCALE GENOMIC DNA]</scope>
    <source>
        <strain evidence="9">NBRC 103166</strain>
    </source>
</reference>
<feature type="domain" description="Solute-binding protein family 3/N-terminal" evidence="6">
    <location>
        <begin position="42"/>
        <end position="266"/>
    </location>
</feature>
<keyword evidence="9" id="KW-1185">Reference proteome</keyword>
<dbReference type="Pfam" id="PF00497">
    <property type="entry name" value="SBP_bac_3"/>
    <property type="match status" value="1"/>
</dbReference>
<proteinExistence type="inferred from homology"/>
<evidence type="ECO:0008006" key="10">
    <source>
        <dbReference type="Google" id="ProtNLM"/>
    </source>
</evidence>
<evidence type="ECO:0000256" key="3">
    <source>
        <dbReference type="ARBA" id="ARBA00022729"/>
    </source>
</evidence>
<evidence type="ECO:0000259" key="6">
    <source>
        <dbReference type="SMART" id="SM00062"/>
    </source>
</evidence>